<gene>
    <name evidence="2" type="ORF">B0H15DRAFT_958048</name>
</gene>
<feature type="compositionally biased region" description="Polar residues" evidence="1">
    <location>
        <begin position="522"/>
        <end position="531"/>
    </location>
</feature>
<comment type="caution">
    <text evidence="2">The sequence shown here is derived from an EMBL/GenBank/DDBJ whole genome shotgun (WGS) entry which is preliminary data.</text>
</comment>
<evidence type="ECO:0000313" key="3">
    <source>
        <dbReference type="Proteomes" id="UP001222325"/>
    </source>
</evidence>
<dbReference type="AlphaFoldDB" id="A0AAD6TMH2"/>
<evidence type="ECO:0000313" key="2">
    <source>
        <dbReference type="EMBL" id="KAJ7068936.1"/>
    </source>
</evidence>
<feature type="region of interest" description="Disordered" evidence="1">
    <location>
        <begin position="369"/>
        <end position="441"/>
    </location>
</feature>
<sequence>MSSSIRRPHYTGTDSRVYTTSRLVSFHGFEELPVVDDGMLFHLPRFHHYHSRVVFANDRRWMIWSANSEQDPFYPGPRTTIGVLFRDAELSQRRYDGRGGRWDHTRVPQAYSAIRPWLGFIYRENGPGNQNVEFASVHSVWEPTNSYLVGKLQNGFMDRMIQRNEELDRQMRELLPTILAGRPTLCPYRPKTPTRADLAGLAAAVQYERAVDLAAECQAGMKEKCAWARMARKWLEKPFSEPYVLESLEIVPAEDACIGVWINGAEAADPLWFLVVARVPCFVIHELPQGIPAERVTQGFVVGTDVEINRALCEFDRIGLLGGVVSPVELRPLAAMPAPRTLQERLRAGLRWQMDISDGRWLPAIVSDTTEEPPAESPHAREKAEPMDEELSSPAPTSETLAPPPVAAPARAAGPWTVFAEDEDKDGEPRMKKRGARLKGKGDMVENQEMWYDRMLKRKLIFDDLPPAPEGYPADEEYGRPVPEWPFGMDSNGRWISEISSMWMYRREAPTPSRIGEVPDSPRNSRSQTVSLPDEDMPQIFEDDIAPQVPVSPTRSDRTERPLSEPGRASSRETTPPPVSSPRDDPMRSPSPGSSSPDSVPDSPPQVRDTEGREPSIFVLLRGIPSSWTADSLRRWTRTIGHQDSPLRLRDVYRVDRGGRIDVLIEFYDEHDAQVFMLRARDNVWISRGAVYYRSPAANLSTISLPDGRPRQIFENPVANASSFPPSYSPVLSGTANPYEVPEVYVDASAIDLRQKISPAPDPPANTSVVLSTNEIQVPVPEEEAPPLENSEPSAILPAVSFENPKSATILSTLSVL</sequence>
<dbReference type="EMBL" id="JARJCN010000144">
    <property type="protein sequence ID" value="KAJ7068936.1"/>
    <property type="molecule type" value="Genomic_DNA"/>
</dbReference>
<feature type="region of interest" description="Disordered" evidence="1">
    <location>
        <begin position="512"/>
        <end position="614"/>
    </location>
</feature>
<organism evidence="2 3">
    <name type="scientific">Mycena belliarum</name>
    <dbReference type="NCBI Taxonomy" id="1033014"/>
    <lineage>
        <taxon>Eukaryota</taxon>
        <taxon>Fungi</taxon>
        <taxon>Dikarya</taxon>
        <taxon>Basidiomycota</taxon>
        <taxon>Agaricomycotina</taxon>
        <taxon>Agaricomycetes</taxon>
        <taxon>Agaricomycetidae</taxon>
        <taxon>Agaricales</taxon>
        <taxon>Marasmiineae</taxon>
        <taxon>Mycenaceae</taxon>
        <taxon>Mycena</taxon>
    </lineage>
</organism>
<accession>A0AAD6TMH2</accession>
<protein>
    <submittedName>
        <fullName evidence="2">Uncharacterized protein</fullName>
    </submittedName>
</protein>
<feature type="compositionally biased region" description="Low complexity" evidence="1">
    <location>
        <begin position="588"/>
        <end position="607"/>
    </location>
</feature>
<keyword evidence="3" id="KW-1185">Reference proteome</keyword>
<name>A0AAD6TMH2_9AGAR</name>
<reference evidence="2" key="1">
    <citation type="submission" date="2023-03" db="EMBL/GenBank/DDBJ databases">
        <title>Massive genome expansion in bonnet fungi (Mycena s.s.) driven by repeated elements and novel gene families across ecological guilds.</title>
        <authorList>
            <consortium name="Lawrence Berkeley National Laboratory"/>
            <person name="Harder C.B."/>
            <person name="Miyauchi S."/>
            <person name="Viragh M."/>
            <person name="Kuo A."/>
            <person name="Thoen E."/>
            <person name="Andreopoulos B."/>
            <person name="Lu D."/>
            <person name="Skrede I."/>
            <person name="Drula E."/>
            <person name="Henrissat B."/>
            <person name="Morin E."/>
            <person name="Kohler A."/>
            <person name="Barry K."/>
            <person name="LaButti K."/>
            <person name="Morin E."/>
            <person name="Salamov A."/>
            <person name="Lipzen A."/>
            <person name="Mereny Z."/>
            <person name="Hegedus B."/>
            <person name="Baldrian P."/>
            <person name="Stursova M."/>
            <person name="Weitz H."/>
            <person name="Taylor A."/>
            <person name="Grigoriev I.V."/>
            <person name="Nagy L.G."/>
            <person name="Martin F."/>
            <person name="Kauserud H."/>
        </authorList>
    </citation>
    <scope>NUCLEOTIDE SEQUENCE</scope>
    <source>
        <strain evidence="2">CBHHK173m</strain>
    </source>
</reference>
<feature type="compositionally biased region" description="Acidic residues" evidence="1">
    <location>
        <begin position="533"/>
        <end position="545"/>
    </location>
</feature>
<evidence type="ECO:0000256" key="1">
    <source>
        <dbReference type="SAM" id="MobiDB-lite"/>
    </source>
</evidence>
<proteinExistence type="predicted"/>
<dbReference type="Proteomes" id="UP001222325">
    <property type="component" value="Unassembled WGS sequence"/>
</dbReference>